<dbReference type="EMBL" id="VJMH01001203">
    <property type="protein sequence ID" value="KAF0712718.1"/>
    <property type="molecule type" value="Genomic_DNA"/>
</dbReference>
<dbReference type="OrthoDB" id="116680at2759"/>
<protein>
    <submittedName>
        <fullName evidence="2">Aste57867_4704 protein</fullName>
    </submittedName>
</protein>
<name>A0A485KFU4_9STRA</name>
<dbReference type="EMBL" id="CAADRA010001203">
    <property type="protein sequence ID" value="VFT81804.1"/>
    <property type="molecule type" value="Genomic_DNA"/>
</dbReference>
<evidence type="ECO:0000313" key="3">
    <source>
        <dbReference type="Proteomes" id="UP000332933"/>
    </source>
</evidence>
<reference evidence="1" key="2">
    <citation type="submission" date="2019-06" db="EMBL/GenBank/DDBJ databases">
        <title>Genomics analysis of Aphanomyces spp. identifies a new class of oomycete effector associated with host adaptation.</title>
        <authorList>
            <person name="Gaulin E."/>
        </authorList>
    </citation>
    <scope>NUCLEOTIDE SEQUENCE</scope>
    <source>
        <strain evidence="1">CBS 578.67</strain>
    </source>
</reference>
<accession>A0A485KFU4</accession>
<evidence type="ECO:0000313" key="2">
    <source>
        <dbReference type="EMBL" id="VFT81804.1"/>
    </source>
</evidence>
<reference evidence="2 3" key="1">
    <citation type="submission" date="2019-03" db="EMBL/GenBank/DDBJ databases">
        <authorList>
            <person name="Gaulin E."/>
            <person name="Dumas B."/>
        </authorList>
    </citation>
    <scope>NUCLEOTIDE SEQUENCE [LARGE SCALE GENOMIC DNA]</scope>
    <source>
        <strain evidence="2">CBS 568.67</strain>
    </source>
</reference>
<organism evidence="2 3">
    <name type="scientific">Aphanomyces stellatus</name>
    <dbReference type="NCBI Taxonomy" id="120398"/>
    <lineage>
        <taxon>Eukaryota</taxon>
        <taxon>Sar</taxon>
        <taxon>Stramenopiles</taxon>
        <taxon>Oomycota</taxon>
        <taxon>Saprolegniomycetes</taxon>
        <taxon>Saprolegniales</taxon>
        <taxon>Verrucalvaceae</taxon>
        <taxon>Aphanomyces</taxon>
    </lineage>
</organism>
<evidence type="ECO:0000313" key="1">
    <source>
        <dbReference type="EMBL" id="KAF0712718.1"/>
    </source>
</evidence>
<dbReference type="AlphaFoldDB" id="A0A485KFU4"/>
<gene>
    <name evidence="2" type="primary">Aste57867_4704</name>
    <name evidence="1" type="ORF">As57867_004691</name>
    <name evidence="2" type="ORF">ASTE57867_4704</name>
</gene>
<sequence>MDENDDCKYTYKKCTNVRSRKRDGSLHRLCDDHRAKANALQKSYAAKRRGELHSLREMVKSSFHAATAAKANQSNVDDVAKVGEGDEVDSDEYEPLDNSGVAAPITKEEYEYWWQDK</sequence>
<dbReference type="Proteomes" id="UP000332933">
    <property type="component" value="Unassembled WGS sequence"/>
</dbReference>
<keyword evidence="3" id="KW-1185">Reference proteome</keyword>
<proteinExistence type="predicted"/>